<feature type="region of interest" description="Disordered" evidence="1">
    <location>
        <begin position="108"/>
        <end position="145"/>
    </location>
</feature>
<organism evidence="2 3">
    <name type="scientific">Emericella nidulans (strain FGSC A4 / ATCC 38163 / CBS 112.46 / NRRL 194 / M139)</name>
    <name type="common">Aspergillus nidulans</name>
    <dbReference type="NCBI Taxonomy" id="227321"/>
    <lineage>
        <taxon>Eukaryota</taxon>
        <taxon>Fungi</taxon>
        <taxon>Dikarya</taxon>
        <taxon>Ascomycota</taxon>
        <taxon>Pezizomycotina</taxon>
        <taxon>Eurotiomycetes</taxon>
        <taxon>Eurotiomycetidae</taxon>
        <taxon>Eurotiales</taxon>
        <taxon>Aspergillaceae</taxon>
        <taxon>Aspergillus</taxon>
        <taxon>Aspergillus subgen. Nidulantes</taxon>
    </lineage>
</organism>
<dbReference type="AlphaFoldDB" id="Q5B1V6"/>
<sequence>MDRQTAEVPILLSGDFRTYKTITAVHSQTSLAPHQQDALEALSNNLADIAQQHLNAYIRGVSLTKASSAIAPAPTTDSLTPSPPPSRPPSGLAQSTYASVAQINSGKTAAIKKTGKPKPLKTETEAPPDTRLFTPLPFAPASALG</sequence>
<dbReference type="InParanoid" id="Q5B1V6"/>
<proteinExistence type="predicted"/>
<reference evidence="3" key="2">
    <citation type="journal article" date="2009" name="Fungal Genet. Biol.">
        <title>The 2008 update of the Aspergillus nidulans genome annotation: a community effort.</title>
        <authorList>
            <person name="Wortman J.R."/>
            <person name="Gilsenan J.M."/>
            <person name="Joardar V."/>
            <person name="Deegan J."/>
            <person name="Clutterbuck J."/>
            <person name="Andersen M.R."/>
            <person name="Archer D."/>
            <person name="Bencina M."/>
            <person name="Braus G."/>
            <person name="Coutinho P."/>
            <person name="von Dohren H."/>
            <person name="Doonan J."/>
            <person name="Driessen A.J."/>
            <person name="Durek P."/>
            <person name="Espeso E."/>
            <person name="Fekete E."/>
            <person name="Flipphi M."/>
            <person name="Estrada C.G."/>
            <person name="Geysens S."/>
            <person name="Goldman G."/>
            <person name="de Groot P.W."/>
            <person name="Hansen K."/>
            <person name="Harris S.D."/>
            <person name="Heinekamp T."/>
            <person name="Helmstaedt K."/>
            <person name="Henrissat B."/>
            <person name="Hofmann G."/>
            <person name="Homan T."/>
            <person name="Horio T."/>
            <person name="Horiuchi H."/>
            <person name="James S."/>
            <person name="Jones M."/>
            <person name="Karaffa L."/>
            <person name="Karanyi Z."/>
            <person name="Kato M."/>
            <person name="Keller N."/>
            <person name="Kelly D.E."/>
            <person name="Kiel J.A."/>
            <person name="Kim J.M."/>
            <person name="van der Klei I.J."/>
            <person name="Klis F.M."/>
            <person name="Kovalchuk A."/>
            <person name="Krasevec N."/>
            <person name="Kubicek C.P."/>
            <person name="Liu B."/>
            <person name="Maccabe A."/>
            <person name="Meyer V."/>
            <person name="Mirabito P."/>
            <person name="Miskei M."/>
            <person name="Mos M."/>
            <person name="Mullins J."/>
            <person name="Nelson D.R."/>
            <person name="Nielsen J."/>
            <person name="Oakley B.R."/>
            <person name="Osmani S.A."/>
            <person name="Pakula T."/>
            <person name="Paszewski A."/>
            <person name="Paulsen I."/>
            <person name="Pilsyk S."/>
            <person name="Pocsi I."/>
            <person name="Punt P.J."/>
            <person name="Ram A.F."/>
            <person name="Ren Q."/>
            <person name="Robellet X."/>
            <person name="Robson G."/>
            <person name="Seiboth B."/>
            <person name="van Solingen P."/>
            <person name="Specht T."/>
            <person name="Sun J."/>
            <person name="Taheri-Talesh N."/>
            <person name="Takeshita N."/>
            <person name="Ussery D."/>
            <person name="vanKuyk P.A."/>
            <person name="Visser H."/>
            <person name="van de Vondervoort P.J."/>
            <person name="de Vries R.P."/>
            <person name="Walton J."/>
            <person name="Xiang X."/>
            <person name="Xiong Y."/>
            <person name="Zeng A.P."/>
            <person name="Brandt B.W."/>
            <person name="Cornell M.J."/>
            <person name="van den Hondel C.A."/>
            <person name="Visser J."/>
            <person name="Oliver S.G."/>
            <person name="Turner G."/>
        </authorList>
    </citation>
    <scope>GENOME REANNOTATION</scope>
    <source>
        <strain evidence="3">FGSC A4 / ATCC 38163 / CBS 112.46 / NRRL 194 / M139</strain>
    </source>
</reference>
<feature type="region of interest" description="Disordered" evidence="1">
    <location>
        <begin position="69"/>
        <end position="95"/>
    </location>
</feature>
<gene>
    <name evidence="2" type="ORF">ANIA_05474</name>
</gene>
<dbReference type="HOGENOM" id="CLU_1786823_0_0_1"/>
<accession>Q5B1V6</accession>
<dbReference type="RefSeq" id="XP_663078.1">
    <property type="nucleotide sequence ID" value="XM_657986.1"/>
</dbReference>
<dbReference type="STRING" id="227321.Q5B1V6"/>
<dbReference type="VEuPathDB" id="FungiDB:AN5474"/>
<dbReference type="Proteomes" id="UP000000560">
    <property type="component" value="Chromosome V"/>
</dbReference>
<accession>C8VGE5</accession>
<dbReference type="GeneID" id="2871765"/>
<evidence type="ECO:0000256" key="1">
    <source>
        <dbReference type="SAM" id="MobiDB-lite"/>
    </source>
</evidence>
<evidence type="ECO:0000313" key="2">
    <source>
        <dbReference type="EMBL" id="CBF81843.1"/>
    </source>
</evidence>
<evidence type="ECO:0000313" key="3">
    <source>
        <dbReference type="Proteomes" id="UP000000560"/>
    </source>
</evidence>
<dbReference type="KEGG" id="ani:ANIA_05474"/>
<name>Q5B1V6_EMENI</name>
<reference evidence="3" key="1">
    <citation type="journal article" date="2005" name="Nature">
        <title>Sequencing of Aspergillus nidulans and comparative analysis with A. fumigatus and A. oryzae.</title>
        <authorList>
            <person name="Galagan J.E."/>
            <person name="Calvo S.E."/>
            <person name="Cuomo C."/>
            <person name="Ma L.J."/>
            <person name="Wortman J.R."/>
            <person name="Batzoglou S."/>
            <person name="Lee S.I."/>
            <person name="Basturkmen M."/>
            <person name="Spevak C.C."/>
            <person name="Clutterbuck J."/>
            <person name="Kapitonov V."/>
            <person name="Jurka J."/>
            <person name="Scazzocchio C."/>
            <person name="Farman M."/>
            <person name="Butler J."/>
            <person name="Purcell S."/>
            <person name="Harris S."/>
            <person name="Braus G.H."/>
            <person name="Draht O."/>
            <person name="Busch S."/>
            <person name="D'Enfert C."/>
            <person name="Bouchier C."/>
            <person name="Goldman G.H."/>
            <person name="Bell-Pedersen D."/>
            <person name="Griffiths-Jones S."/>
            <person name="Doonan J.H."/>
            <person name="Yu J."/>
            <person name="Vienken K."/>
            <person name="Pain A."/>
            <person name="Freitag M."/>
            <person name="Selker E.U."/>
            <person name="Archer D.B."/>
            <person name="Penalva M.A."/>
            <person name="Oakley B.R."/>
            <person name="Momany M."/>
            <person name="Tanaka T."/>
            <person name="Kumagai T."/>
            <person name="Asai K."/>
            <person name="Machida M."/>
            <person name="Nierman W.C."/>
            <person name="Denning D.W."/>
            <person name="Caddick M."/>
            <person name="Hynes M."/>
            <person name="Paoletti M."/>
            <person name="Fischer R."/>
            <person name="Miller B."/>
            <person name="Dyer P."/>
            <person name="Sachs M.S."/>
            <person name="Osmani S.A."/>
            <person name="Birren B.W."/>
        </authorList>
    </citation>
    <scope>NUCLEOTIDE SEQUENCE [LARGE SCALE GENOMIC DNA]</scope>
    <source>
        <strain evidence="3">FGSC A4 / ATCC 38163 / CBS 112.46 / NRRL 194 / M139</strain>
    </source>
</reference>
<dbReference type="EMBL" id="BN001305">
    <property type="protein sequence ID" value="CBF81843.1"/>
    <property type="molecule type" value="Genomic_DNA"/>
</dbReference>
<keyword evidence="3" id="KW-1185">Reference proteome</keyword>
<protein>
    <submittedName>
        <fullName evidence="2">Uncharacterized protein</fullName>
    </submittedName>
</protein>